<dbReference type="PROSITE" id="PS51257">
    <property type="entry name" value="PROKAR_LIPOPROTEIN"/>
    <property type="match status" value="1"/>
</dbReference>
<accession>A0AAE0XGF8</accession>
<keyword evidence="2" id="KW-1185">Reference proteome</keyword>
<reference evidence="1" key="2">
    <citation type="submission" date="2023-06" db="EMBL/GenBank/DDBJ databases">
        <authorList>
            <consortium name="Lawrence Berkeley National Laboratory"/>
            <person name="Haridas S."/>
            <person name="Hensen N."/>
            <person name="Bonometti L."/>
            <person name="Westerberg I."/>
            <person name="Brannstrom I.O."/>
            <person name="Guillou S."/>
            <person name="Cros-Aarteil S."/>
            <person name="Calhoun S."/>
            <person name="Kuo A."/>
            <person name="Mondo S."/>
            <person name="Pangilinan J."/>
            <person name="Riley R."/>
            <person name="Labutti K."/>
            <person name="Andreopoulos B."/>
            <person name="Lipzen A."/>
            <person name="Chen C."/>
            <person name="Yanf M."/>
            <person name="Daum C."/>
            <person name="Ng V."/>
            <person name="Clum A."/>
            <person name="Steindorff A."/>
            <person name="Ohm R."/>
            <person name="Martin F."/>
            <person name="Silar P."/>
            <person name="Natvig D."/>
            <person name="Lalanne C."/>
            <person name="Gautier V."/>
            <person name="Ament-Velasquez S.L."/>
            <person name="Kruys A."/>
            <person name="Hutchinson M.I."/>
            <person name="Powell A.J."/>
            <person name="Barry K."/>
            <person name="Miller A.N."/>
            <person name="Grigoriev I.V."/>
            <person name="Debuchy R."/>
            <person name="Gladieux P."/>
            <person name="Thoren M.H."/>
            <person name="Johannesson H."/>
        </authorList>
    </citation>
    <scope>NUCLEOTIDE SEQUENCE</scope>
    <source>
        <strain evidence="1">CBS 314.62</strain>
    </source>
</reference>
<dbReference type="EMBL" id="JAULSO010000001">
    <property type="protein sequence ID" value="KAK3692930.1"/>
    <property type="molecule type" value="Genomic_DNA"/>
</dbReference>
<sequence length="114" mass="12872">MRLRERPLILPIGGFGCLDCSIMMALAFRGLISFLHVSKSQTLPVCLGSLPWHTEIDFHARFMSTYRSWLGYIPTIRLPRRVDAALDRVDGVRSAAGVHQRVGCVVACCSWRRK</sequence>
<dbReference type="Proteomes" id="UP001270362">
    <property type="component" value="Unassembled WGS sequence"/>
</dbReference>
<comment type="caution">
    <text evidence="1">The sequence shown here is derived from an EMBL/GenBank/DDBJ whole genome shotgun (WGS) entry which is preliminary data.</text>
</comment>
<evidence type="ECO:0000313" key="1">
    <source>
        <dbReference type="EMBL" id="KAK3692930.1"/>
    </source>
</evidence>
<reference evidence="1" key="1">
    <citation type="journal article" date="2023" name="Mol. Phylogenet. Evol.">
        <title>Genome-scale phylogeny and comparative genomics of the fungal order Sordariales.</title>
        <authorList>
            <person name="Hensen N."/>
            <person name="Bonometti L."/>
            <person name="Westerberg I."/>
            <person name="Brannstrom I.O."/>
            <person name="Guillou S."/>
            <person name="Cros-Aarteil S."/>
            <person name="Calhoun S."/>
            <person name="Haridas S."/>
            <person name="Kuo A."/>
            <person name="Mondo S."/>
            <person name="Pangilinan J."/>
            <person name="Riley R."/>
            <person name="LaButti K."/>
            <person name="Andreopoulos B."/>
            <person name="Lipzen A."/>
            <person name="Chen C."/>
            <person name="Yan M."/>
            <person name="Daum C."/>
            <person name="Ng V."/>
            <person name="Clum A."/>
            <person name="Steindorff A."/>
            <person name="Ohm R.A."/>
            <person name="Martin F."/>
            <person name="Silar P."/>
            <person name="Natvig D.O."/>
            <person name="Lalanne C."/>
            <person name="Gautier V."/>
            <person name="Ament-Velasquez S.L."/>
            <person name="Kruys A."/>
            <person name="Hutchinson M.I."/>
            <person name="Powell A.J."/>
            <person name="Barry K."/>
            <person name="Miller A.N."/>
            <person name="Grigoriev I.V."/>
            <person name="Debuchy R."/>
            <person name="Gladieux P."/>
            <person name="Hiltunen Thoren M."/>
            <person name="Johannesson H."/>
        </authorList>
    </citation>
    <scope>NUCLEOTIDE SEQUENCE</scope>
    <source>
        <strain evidence="1">CBS 314.62</strain>
    </source>
</reference>
<evidence type="ECO:0000313" key="2">
    <source>
        <dbReference type="Proteomes" id="UP001270362"/>
    </source>
</evidence>
<proteinExistence type="predicted"/>
<protein>
    <submittedName>
        <fullName evidence="1">Uncharacterized protein</fullName>
    </submittedName>
</protein>
<gene>
    <name evidence="1" type="ORF">B0T22DRAFT_31229</name>
</gene>
<name>A0AAE0XGF8_9PEZI</name>
<dbReference type="AlphaFoldDB" id="A0AAE0XGF8"/>
<organism evidence="1 2">
    <name type="scientific">Podospora appendiculata</name>
    <dbReference type="NCBI Taxonomy" id="314037"/>
    <lineage>
        <taxon>Eukaryota</taxon>
        <taxon>Fungi</taxon>
        <taxon>Dikarya</taxon>
        <taxon>Ascomycota</taxon>
        <taxon>Pezizomycotina</taxon>
        <taxon>Sordariomycetes</taxon>
        <taxon>Sordariomycetidae</taxon>
        <taxon>Sordariales</taxon>
        <taxon>Podosporaceae</taxon>
        <taxon>Podospora</taxon>
    </lineage>
</organism>